<protein>
    <submittedName>
        <fullName evidence="1">Uncharacterized protein</fullName>
    </submittedName>
</protein>
<evidence type="ECO:0000313" key="1">
    <source>
        <dbReference type="EMBL" id="GFP52605.1"/>
    </source>
</evidence>
<accession>A0A6V8QJJ9</accession>
<comment type="caution">
    <text evidence="1">The sequence shown here is derived from an EMBL/GenBank/DDBJ whole genome shotgun (WGS) entry which is preliminary data.</text>
</comment>
<dbReference type="AlphaFoldDB" id="A0A6V8QJJ9"/>
<evidence type="ECO:0000313" key="2">
    <source>
        <dbReference type="Proteomes" id="UP000517252"/>
    </source>
</evidence>
<reference evidence="1 2" key="1">
    <citation type="submission" date="2020-07" db="EMBL/GenBank/DDBJ databases">
        <title>Trichoderma asperellum IC-1 whole genome shotgun sequence.</title>
        <authorList>
            <person name="Kanamasa S."/>
            <person name="Takahashi H."/>
        </authorList>
    </citation>
    <scope>NUCLEOTIDE SEQUENCE [LARGE SCALE GENOMIC DNA]</scope>
    <source>
        <strain evidence="1 2">IC-1</strain>
    </source>
</reference>
<organism evidence="1 2">
    <name type="scientific">Trichoderma asperellum</name>
    <name type="common">Filamentous fungus</name>
    <dbReference type="NCBI Taxonomy" id="101201"/>
    <lineage>
        <taxon>Eukaryota</taxon>
        <taxon>Fungi</taxon>
        <taxon>Dikarya</taxon>
        <taxon>Ascomycota</taxon>
        <taxon>Pezizomycotina</taxon>
        <taxon>Sordariomycetes</taxon>
        <taxon>Hypocreomycetidae</taxon>
        <taxon>Hypocreales</taxon>
        <taxon>Hypocreaceae</taxon>
        <taxon>Trichoderma</taxon>
    </lineage>
</organism>
<name>A0A6V8QJJ9_TRIAP</name>
<dbReference type="EMBL" id="BLZH01000001">
    <property type="protein sequence ID" value="GFP52605.1"/>
    <property type="molecule type" value="Genomic_DNA"/>
</dbReference>
<gene>
    <name evidence="1" type="ORF">TASIC1_0001075700</name>
</gene>
<dbReference type="Proteomes" id="UP000517252">
    <property type="component" value="Unassembled WGS sequence"/>
</dbReference>
<sequence length="360" mass="38815">MAPRPFTPWLQWMPLAGHPKVSWGWLSSAGFNPTQVIPSFTRSQLLKAETSDWPLLWAETAPHLCRQLFDLLVPGRVVLAPVAQAVVAEELALTVRQSRQVRGIGARKLTASHSSVPLSLVGSGPMKELALVFLLGVDLDPRYTSGLGADTMIHRSVDVYAIFGWAMRDWKSWLAQRAVAIGIGLRLELSVPAGTLLQSFFAFSEPPLLTTAHIQTVIRAGSSCLRSALPAAANGENRLMGSYRAEMTVTACANALDALDKVASRAAVLALGAGEDWSCLPCLILLPSDVQLHQRRSGLLASLANLDMVHIRQVPELRSPVLETWCTLLHGQEPWVPLDDPANVPSVAEAVGGGGLELEP</sequence>
<proteinExistence type="predicted"/>